<reference evidence="2" key="1">
    <citation type="submission" date="2021-02" db="EMBL/GenBank/DDBJ databases">
        <title>Genome sequence Cadophora malorum strain M34.</title>
        <authorList>
            <person name="Stefanovic E."/>
            <person name="Vu D."/>
            <person name="Scully C."/>
            <person name="Dijksterhuis J."/>
            <person name="Roader J."/>
            <person name="Houbraken J."/>
        </authorList>
    </citation>
    <scope>NUCLEOTIDE SEQUENCE</scope>
    <source>
        <strain evidence="2">M34</strain>
    </source>
</reference>
<name>A0A8H7TB31_9HELO</name>
<protein>
    <recommendedName>
        <fullName evidence="4">Tachykinin family protein</fullName>
    </recommendedName>
</protein>
<dbReference type="PANTHER" id="PTHR37540">
    <property type="entry name" value="TRANSCRIPTION FACTOR (ACR-2), PUTATIVE-RELATED-RELATED"/>
    <property type="match status" value="1"/>
</dbReference>
<dbReference type="OrthoDB" id="3469466at2759"/>
<organism evidence="2 3">
    <name type="scientific">Cadophora malorum</name>
    <dbReference type="NCBI Taxonomy" id="108018"/>
    <lineage>
        <taxon>Eukaryota</taxon>
        <taxon>Fungi</taxon>
        <taxon>Dikarya</taxon>
        <taxon>Ascomycota</taxon>
        <taxon>Pezizomycotina</taxon>
        <taxon>Leotiomycetes</taxon>
        <taxon>Helotiales</taxon>
        <taxon>Ploettnerulaceae</taxon>
        <taxon>Cadophora</taxon>
    </lineage>
</organism>
<proteinExistence type="predicted"/>
<dbReference type="EMBL" id="JAFJYH010000216">
    <property type="protein sequence ID" value="KAG4415598.1"/>
    <property type="molecule type" value="Genomic_DNA"/>
</dbReference>
<gene>
    <name evidence="2" type="ORF">IFR04_011267</name>
</gene>
<accession>A0A8H7TB31</accession>
<dbReference type="Proteomes" id="UP000664132">
    <property type="component" value="Unassembled WGS sequence"/>
</dbReference>
<sequence>MADNNPAESGLLVSRNVMKGGMDLQFVSMNPSSQLEKQRNKKVIRSMAMKSFRRKQTSQRAQEKNGMVRELCPRPNDNAFLDAAIGEPSPEMNNLEDLASDASWSINPSLSPRASSNISESDSISNLNEYILERRFAGRLSSPALSIISSPRTPLGAGRVDPFRIYPVGGKSNIPELFDHSVAILWPGLGPETQMPTAWFRKAWEKPILMHALAFGAIVHMDVLRSPRISLENPLRLFHKVQTMTLLKEEMKNPDGTALDDVILAVLALSTNEVETVANHMKEKVRSPFNSPLASIQWLDVYGSITHVKAHTLAMRSLVARRGGLEKVELPGLAETLCLSDVLGATQNISKPHFPLLLAAKDLPVLEIDRMLRLPLRKLGQAFESLNPFGINESALRVIRSMVEVSMIIDGHTRGVRPITDMAAFVLRRNTSQHNLMSLASGEELGVGEVSSKCLYESIRHAVMIYSVAVTFPLPPLTGVFGKLATALKNIMETSKFDPCWQLCPKALLWILVLGGIAASNTENRAWYVQNVEAVSGALKLSEWHDVVENIEEYLWLESACDNGGRILWDEVINDRLLQMGL</sequence>
<evidence type="ECO:0000313" key="2">
    <source>
        <dbReference type="EMBL" id="KAG4415598.1"/>
    </source>
</evidence>
<feature type="region of interest" description="Disordered" evidence="1">
    <location>
        <begin position="51"/>
        <end position="73"/>
    </location>
</feature>
<dbReference type="AlphaFoldDB" id="A0A8H7TB31"/>
<evidence type="ECO:0000313" key="3">
    <source>
        <dbReference type="Proteomes" id="UP000664132"/>
    </source>
</evidence>
<dbReference type="PANTHER" id="PTHR37540:SF5">
    <property type="entry name" value="TRANSCRIPTION FACTOR DOMAIN-CONTAINING PROTEIN"/>
    <property type="match status" value="1"/>
</dbReference>
<keyword evidence="3" id="KW-1185">Reference proteome</keyword>
<evidence type="ECO:0008006" key="4">
    <source>
        <dbReference type="Google" id="ProtNLM"/>
    </source>
</evidence>
<comment type="caution">
    <text evidence="2">The sequence shown here is derived from an EMBL/GenBank/DDBJ whole genome shotgun (WGS) entry which is preliminary data.</text>
</comment>
<evidence type="ECO:0000256" key="1">
    <source>
        <dbReference type="SAM" id="MobiDB-lite"/>
    </source>
</evidence>